<dbReference type="PROSITE" id="PS00211">
    <property type="entry name" value="ABC_TRANSPORTER_1"/>
    <property type="match status" value="1"/>
</dbReference>
<evidence type="ECO:0000313" key="11">
    <source>
        <dbReference type="EMBL" id="SFC78204.1"/>
    </source>
</evidence>
<dbReference type="SUPFAM" id="SSF52540">
    <property type="entry name" value="P-loop containing nucleoside triphosphate hydrolases"/>
    <property type="match status" value="1"/>
</dbReference>
<dbReference type="PANTHER" id="PTHR24221">
    <property type="entry name" value="ATP-BINDING CASSETTE SUB-FAMILY B"/>
    <property type="match status" value="1"/>
</dbReference>
<evidence type="ECO:0000313" key="12">
    <source>
        <dbReference type="Proteomes" id="UP000198728"/>
    </source>
</evidence>
<dbReference type="Gene3D" id="3.40.50.300">
    <property type="entry name" value="P-loop containing nucleotide triphosphate hydrolases"/>
    <property type="match status" value="1"/>
</dbReference>
<feature type="domain" description="ABC transmembrane type-1" evidence="10">
    <location>
        <begin position="42"/>
        <end position="327"/>
    </location>
</feature>
<evidence type="ECO:0000256" key="2">
    <source>
        <dbReference type="ARBA" id="ARBA00022692"/>
    </source>
</evidence>
<dbReference type="Proteomes" id="UP000198728">
    <property type="component" value="Unassembled WGS sequence"/>
</dbReference>
<dbReference type="OrthoDB" id="9808328at2"/>
<dbReference type="InterPro" id="IPR011527">
    <property type="entry name" value="ABC1_TM_dom"/>
</dbReference>
<evidence type="ECO:0000256" key="4">
    <source>
        <dbReference type="ARBA" id="ARBA00022840"/>
    </source>
</evidence>
<organism evidence="11 12">
    <name type="scientific">Tropicimonas isoalkanivorans</name>
    <dbReference type="NCBI Taxonomy" id="441112"/>
    <lineage>
        <taxon>Bacteria</taxon>
        <taxon>Pseudomonadati</taxon>
        <taxon>Pseudomonadota</taxon>
        <taxon>Alphaproteobacteria</taxon>
        <taxon>Rhodobacterales</taxon>
        <taxon>Roseobacteraceae</taxon>
        <taxon>Tropicimonas</taxon>
    </lineage>
</organism>
<keyword evidence="4 11" id="KW-0067">ATP-binding</keyword>
<dbReference type="InterPro" id="IPR017871">
    <property type="entry name" value="ABC_transporter-like_CS"/>
</dbReference>
<evidence type="ECO:0000256" key="8">
    <source>
        <dbReference type="SAM" id="Phobius"/>
    </source>
</evidence>
<dbReference type="PANTHER" id="PTHR24221:SF203">
    <property type="entry name" value="ATP-BINDING_PERMEASE FUSION ABC TRANSPORTER-RELATED"/>
    <property type="match status" value="1"/>
</dbReference>
<dbReference type="Pfam" id="PF00005">
    <property type="entry name" value="ABC_tran"/>
    <property type="match status" value="1"/>
</dbReference>
<dbReference type="GO" id="GO:0005886">
    <property type="term" value="C:plasma membrane"/>
    <property type="evidence" value="ECO:0007669"/>
    <property type="project" value="UniProtKB-SubCell"/>
</dbReference>
<dbReference type="SUPFAM" id="SSF90123">
    <property type="entry name" value="ABC transporter transmembrane region"/>
    <property type="match status" value="1"/>
</dbReference>
<protein>
    <submittedName>
        <fullName evidence="11">ATP-binding cassette, subfamily B</fullName>
    </submittedName>
</protein>
<dbReference type="STRING" id="441112.SAMN04488094_10977"/>
<feature type="transmembrane region" description="Helical" evidence="8">
    <location>
        <begin position="40"/>
        <end position="61"/>
    </location>
</feature>
<comment type="subcellular location">
    <subcellularLocation>
        <location evidence="1">Cell membrane</location>
        <topology evidence="1">Multi-pass membrane protein</topology>
    </subcellularLocation>
</comment>
<evidence type="ECO:0000256" key="7">
    <source>
        <dbReference type="ARBA" id="ARBA00024725"/>
    </source>
</evidence>
<dbReference type="GO" id="GO:0005524">
    <property type="term" value="F:ATP binding"/>
    <property type="evidence" value="ECO:0007669"/>
    <property type="project" value="UniProtKB-KW"/>
</dbReference>
<keyword evidence="3" id="KW-0547">Nucleotide-binding</keyword>
<dbReference type="SMART" id="SM00382">
    <property type="entry name" value="AAA"/>
    <property type="match status" value="1"/>
</dbReference>
<evidence type="ECO:0000259" key="9">
    <source>
        <dbReference type="PROSITE" id="PS50893"/>
    </source>
</evidence>
<dbReference type="PROSITE" id="PS50929">
    <property type="entry name" value="ABC_TM1F"/>
    <property type="match status" value="1"/>
</dbReference>
<keyword evidence="5 8" id="KW-1133">Transmembrane helix</keyword>
<dbReference type="EMBL" id="FOLG01000009">
    <property type="protein sequence ID" value="SFC78204.1"/>
    <property type="molecule type" value="Genomic_DNA"/>
</dbReference>
<dbReference type="RefSeq" id="WP_093361459.1">
    <property type="nucleotide sequence ID" value="NZ_FOLG01000009.1"/>
</dbReference>
<evidence type="ECO:0000256" key="1">
    <source>
        <dbReference type="ARBA" id="ARBA00004651"/>
    </source>
</evidence>
<feature type="domain" description="ABC transporter" evidence="9">
    <location>
        <begin position="363"/>
        <end position="602"/>
    </location>
</feature>
<dbReference type="AlphaFoldDB" id="A0A1I1LYM9"/>
<comment type="function">
    <text evidence="7">Part of an ABC transporter complex. Transmembrane domains (TMD) form a pore in the inner membrane and the ATP-binding domain (NBD) is responsible for energy generation.</text>
</comment>
<keyword evidence="12" id="KW-1185">Reference proteome</keyword>
<evidence type="ECO:0000256" key="3">
    <source>
        <dbReference type="ARBA" id="ARBA00022741"/>
    </source>
</evidence>
<name>A0A1I1LYM9_9RHOB</name>
<dbReference type="InterPro" id="IPR003439">
    <property type="entry name" value="ABC_transporter-like_ATP-bd"/>
</dbReference>
<dbReference type="GO" id="GO:0016887">
    <property type="term" value="F:ATP hydrolysis activity"/>
    <property type="evidence" value="ECO:0007669"/>
    <property type="project" value="InterPro"/>
</dbReference>
<dbReference type="FunFam" id="3.40.50.300:FF:000218">
    <property type="entry name" value="Multidrug ABC transporter ATP-binding protein"/>
    <property type="match status" value="1"/>
</dbReference>
<dbReference type="InterPro" id="IPR039421">
    <property type="entry name" value="Type_1_exporter"/>
</dbReference>
<dbReference type="PROSITE" id="PS50893">
    <property type="entry name" value="ABC_TRANSPORTER_2"/>
    <property type="match status" value="1"/>
</dbReference>
<sequence length="615" mass="66359">MTGLIDRLASVIDAFRPADGPPPSQLWPFGRWALRGAEPALFAALVVTALAGAAEMIAAWFTGMVIDAAAQHGPGAFWGPYSPVIVGGLVLFLVVRPVLFAADAGMTSILLGPHLFPLVLSRLNRYVLGHSLRYFENDFAGRISQKAMQTARSLTELVIEFADVVVFGLSMFVSALVLMAGVDGRLLFIFVVWGAIYATTLRWFIPRVRRRAAARAGARTVVTGQVVDTLSNIATVKLFAHHDHEDRATLEALERFRVRSVEFGAMTAGFRLALMTNGGLLPLLAILGSLYLFTIGEASQGDIAMTAMVAVRLSQITNRLGRAAISIFTNIGEIEDGIGTLTPAHEITDHPHAAGTAQGKGAIRFENVRFAYGGPAAALDGFDLDIRPGEKVALVGASGAGKSTVTSLLLRLYDVEDGRILLDGTDIRDLTQTALRQQIATVRQETAMFNRSARDNIRYGRPDADDAAVFDAAQRASAHEFILGLRDYRGRTGYDAHLGERGVKLSGGQRQRIALARAILKDSPVLVLDEATSALDSEVEAQIQVALEHVMEGKTVIAIAHRLSTIARMDRIVVLDGGRIAEQGTHEELLGQDGLYARYWQRQSGGFLNPAEAAE</sequence>
<evidence type="ECO:0000256" key="5">
    <source>
        <dbReference type="ARBA" id="ARBA00022989"/>
    </source>
</evidence>
<dbReference type="InterPro" id="IPR003593">
    <property type="entry name" value="AAA+_ATPase"/>
</dbReference>
<feature type="transmembrane region" description="Helical" evidence="8">
    <location>
        <begin position="81"/>
        <end position="102"/>
    </location>
</feature>
<dbReference type="Gene3D" id="1.20.1560.10">
    <property type="entry name" value="ABC transporter type 1, transmembrane domain"/>
    <property type="match status" value="1"/>
</dbReference>
<feature type="transmembrane region" description="Helical" evidence="8">
    <location>
        <begin position="186"/>
        <end position="205"/>
    </location>
</feature>
<accession>A0A1I1LYM9</accession>
<proteinExistence type="predicted"/>
<dbReference type="GO" id="GO:0140359">
    <property type="term" value="F:ABC-type transporter activity"/>
    <property type="evidence" value="ECO:0007669"/>
    <property type="project" value="InterPro"/>
</dbReference>
<reference evidence="11 12" key="1">
    <citation type="submission" date="2016-10" db="EMBL/GenBank/DDBJ databases">
        <authorList>
            <person name="de Groot N.N."/>
        </authorList>
    </citation>
    <scope>NUCLEOTIDE SEQUENCE [LARGE SCALE GENOMIC DNA]</scope>
    <source>
        <strain evidence="11 12">DSM 19548</strain>
    </source>
</reference>
<evidence type="ECO:0000259" key="10">
    <source>
        <dbReference type="PROSITE" id="PS50929"/>
    </source>
</evidence>
<gene>
    <name evidence="11" type="ORF">SAMN04488094_10977</name>
</gene>
<dbReference type="InterPro" id="IPR027417">
    <property type="entry name" value="P-loop_NTPase"/>
</dbReference>
<evidence type="ECO:0000256" key="6">
    <source>
        <dbReference type="ARBA" id="ARBA00023136"/>
    </source>
</evidence>
<keyword evidence="6 8" id="KW-0472">Membrane</keyword>
<keyword evidence="2 8" id="KW-0812">Transmembrane</keyword>
<dbReference type="Pfam" id="PF00664">
    <property type="entry name" value="ABC_membrane"/>
    <property type="match status" value="1"/>
</dbReference>
<feature type="transmembrane region" description="Helical" evidence="8">
    <location>
        <begin position="272"/>
        <end position="293"/>
    </location>
</feature>
<dbReference type="GO" id="GO:0034040">
    <property type="term" value="F:ATPase-coupled lipid transmembrane transporter activity"/>
    <property type="evidence" value="ECO:0007669"/>
    <property type="project" value="TreeGrafter"/>
</dbReference>
<dbReference type="InterPro" id="IPR036640">
    <property type="entry name" value="ABC1_TM_sf"/>
</dbReference>
<feature type="transmembrane region" description="Helical" evidence="8">
    <location>
        <begin position="157"/>
        <end position="180"/>
    </location>
</feature>